<gene>
    <name evidence="2" type="ORF">EDD33_1603</name>
</gene>
<dbReference type="RefSeq" id="WP_123389904.1">
    <property type="nucleotide sequence ID" value="NZ_RKHO01000001.1"/>
</dbReference>
<comment type="caution">
    <text evidence="2">The sequence shown here is derived from an EMBL/GenBank/DDBJ whole genome shotgun (WGS) entry which is preliminary data.</text>
</comment>
<dbReference type="InterPro" id="IPR000182">
    <property type="entry name" value="GNAT_dom"/>
</dbReference>
<dbReference type="SUPFAM" id="SSF55729">
    <property type="entry name" value="Acyl-CoA N-acyltransferases (Nat)"/>
    <property type="match status" value="1"/>
</dbReference>
<keyword evidence="2" id="KW-0808">Transferase</keyword>
<dbReference type="GO" id="GO:0016747">
    <property type="term" value="F:acyltransferase activity, transferring groups other than amino-acyl groups"/>
    <property type="evidence" value="ECO:0007669"/>
    <property type="project" value="InterPro"/>
</dbReference>
<reference evidence="2 3" key="1">
    <citation type="submission" date="2018-11" db="EMBL/GenBank/DDBJ databases">
        <title>Sequencing the genomes of 1000 actinobacteria strains.</title>
        <authorList>
            <person name="Klenk H.-P."/>
        </authorList>
    </citation>
    <scope>NUCLEOTIDE SEQUENCE [LARGE SCALE GENOMIC DNA]</scope>
    <source>
        <strain evidence="2 3">DSM 12652</strain>
    </source>
</reference>
<proteinExistence type="predicted"/>
<evidence type="ECO:0000259" key="1">
    <source>
        <dbReference type="PROSITE" id="PS51186"/>
    </source>
</evidence>
<feature type="domain" description="N-acetyltransferase" evidence="1">
    <location>
        <begin position="1"/>
        <end position="160"/>
    </location>
</feature>
<accession>A0A3N2CTC2</accession>
<name>A0A3N2CTC2_9ACTN</name>
<organism evidence="2 3">
    <name type="scientific">Nocardioides aurantiacus</name>
    <dbReference type="NCBI Taxonomy" id="86796"/>
    <lineage>
        <taxon>Bacteria</taxon>
        <taxon>Bacillati</taxon>
        <taxon>Actinomycetota</taxon>
        <taxon>Actinomycetes</taxon>
        <taxon>Propionibacteriales</taxon>
        <taxon>Nocardioidaceae</taxon>
        <taxon>Nocardioides</taxon>
    </lineage>
</organism>
<keyword evidence="3" id="KW-1185">Reference proteome</keyword>
<evidence type="ECO:0000313" key="3">
    <source>
        <dbReference type="Proteomes" id="UP000281738"/>
    </source>
</evidence>
<dbReference type="AlphaFoldDB" id="A0A3N2CTC2"/>
<dbReference type="Gene3D" id="3.40.630.30">
    <property type="match status" value="1"/>
</dbReference>
<dbReference type="InterPro" id="IPR016181">
    <property type="entry name" value="Acyl_CoA_acyltransferase"/>
</dbReference>
<dbReference type="Proteomes" id="UP000281738">
    <property type="component" value="Unassembled WGS sequence"/>
</dbReference>
<evidence type="ECO:0000313" key="2">
    <source>
        <dbReference type="EMBL" id="ROR90755.1"/>
    </source>
</evidence>
<dbReference type="EMBL" id="RKHO01000001">
    <property type="protein sequence ID" value="ROR90755.1"/>
    <property type="molecule type" value="Genomic_DNA"/>
</dbReference>
<sequence length="160" mass="17339">MIRGRLEADLDPLVEVLGTLRLPTPGASARGRRDWLVAGEVELAWVFDQAPVTVVPTRRVVGHVEVHRPARATAAAYVVDGGAPDDDLREIGRLFVAPGPHHDGIARFLLRESVAHVRRLGASVVLDLRDNVSLTRSVVERHGFVPAEAPGGVGSRYRLP</sequence>
<protein>
    <submittedName>
        <fullName evidence="2">Acetyltransferase (GNAT) family protein</fullName>
    </submittedName>
</protein>
<dbReference type="PROSITE" id="PS51186">
    <property type="entry name" value="GNAT"/>
    <property type="match status" value="1"/>
</dbReference>
<dbReference type="OrthoDB" id="5148923at2"/>